<dbReference type="Proteomes" id="UP000232688">
    <property type="component" value="Unassembled WGS sequence"/>
</dbReference>
<dbReference type="EMBL" id="LLXH01001081">
    <property type="protein sequence ID" value="PKC60839.1"/>
    <property type="molecule type" value="Genomic_DNA"/>
</dbReference>
<reference evidence="1 2" key="2">
    <citation type="submission" date="2017-10" db="EMBL/GenBank/DDBJ databases">
        <title>Genome analyses suggest a sexual origin of heterokaryosis in a supposedly ancient asexual fungus.</title>
        <authorList>
            <person name="Corradi N."/>
            <person name="Sedzielewska K."/>
            <person name="Noel J."/>
            <person name="Charron P."/>
            <person name="Farinelli L."/>
            <person name="Marton T."/>
            <person name="Kruger M."/>
            <person name="Pelin A."/>
            <person name="Brachmann A."/>
            <person name="Corradi N."/>
        </authorList>
    </citation>
    <scope>NUCLEOTIDE SEQUENCE [LARGE SCALE GENOMIC DNA]</scope>
    <source>
        <strain evidence="1 2">A1</strain>
    </source>
</reference>
<dbReference type="VEuPathDB" id="FungiDB:RhiirA1_467465"/>
<sequence length="202" mass="24038">MDLFHVIGEKFQVFLTYILLPKFPIRVDQKISTRLNERDFYITIQNPSSDSMLPEYYYQSCDFFVIETSATKAISKTYQNIFQNKIRYSAGNSYKSSLIYLYKKRPAIFVSKIEDNKCHICIYQDFKLQKTFVEAIPNNVWKNSGFIQKFSGIQLFGLEDEVILQKLVKIHISQYASYEWDNFNLMKKLYEYHLQRQTSSIE</sequence>
<reference evidence="1 2" key="1">
    <citation type="submission" date="2017-10" db="EMBL/GenBank/DDBJ databases">
        <title>Extensive intraspecific genome diversity in a model arbuscular mycorrhizal fungus.</title>
        <authorList>
            <person name="Chen E.C.H."/>
            <person name="Morin E."/>
            <person name="Baudet D."/>
            <person name="Noel J."/>
            <person name="Ndikumana S."/>
            <person name="Charron P."/>
            <person name="St-Onge C."/>
            <person name="Giorgi J."/>
            <person name="Grigoriev I.V."/>
            <person name="Roux C."/>
            <person name="Martin F.M."/>
            <person name="Corradi N."/>
        </authorList>
    </citation>
    <scope>NUCLEOTIDE SEQUENCE [LARGE SCALE GENOMIC DNA]</scope>
    <source>
        <strain evidence="1 2">A1</strain>
    </source>
</reference>
<name>A0A2N0RC11_9GLOM</name>
<evidence type="ECO:0000313" key="2">
    <source>
        <dbReference type="Proteomes" id="UP000232688"/>
    </source>
</evidence>
<dbReference type="AlphaFoldDB" id="A0A2N0RC11"/>
<evidence type="ECO:0000313" key="1">
    <source>
        <dbReference type="EMBL" id="PKC60839.1"/>
    </source>
</evidence>
<dbReference type="VEuPathDB" id="FungiDB:FUN_013858"/>
<protein>
    <submittedName>
        <fullName evidence="1">Uncharacterized protein</fullName>
    </submittedName>
</protein>
<gene>
    <name evidence="1" type="ORF">RhiirA1_467465</name>
</gene>
<organism evidence="1 2">
    <name type="scientific">Rhizophagus irregularis</name>
    <dbReference type="NCBI Taxonomy" id="588596"/>
    <lineage>
        <taxon>Eukaryota</taxon>
        <taxon>Fungi</taxon>
        <taxon>Fungi incertae sedis</taxon>
        <taxon>Mucoromycota</taxon>
        <taxon>Glomeromycotina</taxon>
        <taxon>Glomeromycetes</taxon>
        <taxon>Glomerales</taxon>
        <taxon>Glomeraceae</taxon>
        <taxon>Rhizophagus</taxon>
    </lineage>
</organism>
<accession>A0A2N0RC11</accession>
<proteinExistence type="predicted"/>
<comment type="caution">
    <text evidence="1">The sequence shown here is derived from an EMBL/GenBank/DDBJ whole genome shotgun (WGS) entry which is preliminary data.</text>
</comment>